<dbReference type="Pfam" id="PF19888">
    <property type="entry name" value="DUF6361"/>
    <property type="match status" value="1"/>
</dbReference>
<sequence>MGHGNPGAIDAERAGGFMVSSIAWLDTSADEQRRVRELIALFTQPESRDELGIGQVRQVLSDTLFPGTTVLLTRARYFLIVPWTYRYAATKERDPAKQRALRRATDRDLVTVLQKTDHLGVIGRVQGRAVKNLPSTIYWAGLQQYGILRNDTDPEQLTLSRSGRESGSDELAERARGSWHPTLPDAPIGFPHALPGGLDLAPREAQWLRERILASVPDTLLSHLVTADRAPAPAIDLPWHDPLCRTAPDQTQDVLRHAELFSFTMHGASLLYNVMVARRYEAAGHNRVVDAATRHEQRYRDWLEEADSDRRRLREWNLDRFWAHVTGLNARISWSTRTFVNDWISAVLDGSAQAALDDPRARQIVESRERRLKKSQSRLINDRLLASWSGDSGSGALNYRWPTVRAILADIHQGLSSPEPTADRDA</sequence>
<proteinExistence type="predicted"/>
<organism evidence="1 2">
    <name type="scientific">Micropruina glycogenica</name>
    <dbReference type="NCBI Taxonomy" id="75385"/>
    <lineage>
        <taxon>Bacteria</taxon>
        <taxon>Bacillati</taxon>
        <taxon>Actinomycetota</taxon>
        <taxon>Actinomycetes</taxon>
        <taxon>Propionibacteriales</taxon>
        <taxon>Nocardioidaceae</taxon>
        <taxon>Micropruina</taxon>
    </lineage>
</organism>
<evidence type="ECO:0000313" key="2">
    <source>
        <dbReference type="Proteomes" id="UP000238164"/>
    </source>
</evidence>
<dbReference type="RefSeq" id="WP_331826932.1">
    <property type="nucleotide sequence ID" value="NZ_LT985188.1"/>
</dbReference>
<reference evidence="1 2" key="1">
    <citation type="submission" date="2018-02" db="EMBL/GenBank/DDBJ databases">
        <authorList>
            <person name="Cohen D.B."/>
            <person name="Kent A.D."/>
        </authorList>
    </citation>
    <scope>NUCLEOTIDE SEQUENCE [LARGE SCALE GENOMIC DNA]</scope>
    <source>
        <strain evidence="1">1</strain>
    </source>
</reference>
<dbReference type="InterPro" id="IPR045941">
    <property type="entry name" value="DUF6361"/>
</dbReference>
<dbReference type="AlphaFoldDB" id="A0A2N9JCM3"/>
<dbReference type="EMBL" id="LT985188">
    <property type="protein sequence ID" value="SPD85279.1"/>
    <property type="molecule type" value="Genomic_DNA"/>
</dbReference>
<keyword evidence="2" id="KW-1185">Reference proteome</keyword>
<gene>
    <name evidence="1" type="ORF">MPLG2_0243</name>
</gene>
<evidence type="ECO:0000313" key="1">
    <source>
        <dbReference type="EMBL" id="SPD85279.1"/>
    </source>
</evidence>
<dbReference type="KEGG" id="mgg:MPLG2_0243"/>
<name>A0A2N9JCM3_9ACTN</name>
<dbReference type="Proteomes" id="UP000238164">
    <property type="component" value="Chromosome 1"/>
</dbReference>
<accession>A0A2N9JCM3</accession>
<protein>
    <submittedName>
        <fullName evidence="1">Uncharacterized protein</fullName>
    </submittedName>
</protein>